<organism evidence="1 2">
    <name type="scientific">Pseudovirgaria hyperparasitica</name>
    <dbReference type="NCBI Taxonomy" id="470096"/>
    <lineage>
        <taxon>Eukaryota</taxon>
        <taxon>Fungi</taxon>
        <taxon>Dikarya</taxon>
        <taxon>Ascomycota</taxon>
        <taxon>Pezizomycotina</taxon>
        <taxon>Dothideomycetes</taxon>
        <taxon>Dothideomycetes incertae sedis</taxon>
        <taxon>Acrospermales</taxon>
        <taxon>Acrospermaceae</taxon>
        <taxon>Pseudovirgaria</taxon>
    </lineage>
</organism>
<name>A0A6A6W7P6_9PEZI</name>
<dbReference type="RefSeq" id="XP_033600357.1">
    <property type="nucleotide sequence ID" value="XM_033741144.1"/>
</dbReference>
<reference evidence="1" key="1">
    <citation type="journal article" date="2020" name="Stud. Mycol.">
        <title>101 Dothideomycetes genomes: a test case for predicting lifestyles and emergence of pathogens.</title>
        <authorList>
            <person name="Haridas S."/>
            <person name="Albert R."/>
            <person name="Binder M."/>
            <person name="Bloem J."/>
            <person name="Labutti K."/>
            <person name="Salamov A."/>
            <person name="Andreopoulos B."/>
            <person name="Baker S."/>
            <person name="Barry K."/>
            <person name="Bills G."/>
            <person name="Bluhm B."/>
            <person name="Cannon C."/>
            <person name="Castanera R."/>
            <person name="Culley D."/>
            <person name="Daum C."/>
            <person name="Ezra D."/>
            <person name="Gonzalez J."/>
            <person name="Henrissat B."/>
            <person name="Kuo A."/>
            <person name="Liang C."/>
            <person name="Lipzen A."/>
            <person name="Lutzoni F."/>
            <person name="Magnuson J."/>
            <person name="Mondo S."/>
            <person name="Nolan M."/>
            <person name="Ohm R."/>
            <person name="Pangilinan J."/>
            <person name="Park H.-J."/>
            <person name="Ramirez L."/>
            <person name="Alfaro M."/>
            <person name="Sun H."/>
            <person name="Tritt A."/>
            <person name="Yoshinaga Y."/>
            <person name="Zwiers L.-H."/>
            <person name="Turgeon B."/>
            <person name="Goodwin S."/>
            <person name="Spatafora J."/>
            <person name="Crous P."/>
            <person name="Grigoriev I."/>
        </authorList>
    </citation>
    <scope>NUCLEOTIDE SEQUENCE</scope>
    <source>
        <strain evidence="1">CBS 121739</strain>
    </source>
</reference>
<protein>
    <submittedName>
        <fullName evidence="1">Uncharacterized protein</fullName>
    </submittedName>
</protein>
<proteinExistence type="predicted"/>
<evidence type="ECO:0000313" key="2">
    <source>
        <dbReference type="Proteomes" id="UP000799437"/>
    </source>
</evidence>
<dbReference type="EMBL" id="ML996572">
    <property type="protein sequence ID" value="KAF2757906.1"/>
    <property type="molecule type" value="Genomic_DNA"/>
</dbReference>
<dbReference type="Proteomes" id="UP000799437">
    <property type="component" value="Unassembled WGS sequence"/>
</dbReference>
<dbReference type="AlphaFoldDB" id="A0A6A6W7P6"/>
<dbReference type="GeneID" id="54482198"/>
<gene>
    <name evidence="1" type="ORF">EJ05DRAFT_371518</name>
</gene>
<keyword evidence="2" id="KW-1185">Reference proteome</keyword>
<evidence type="ECO:0000313" key="1">
    <source>
        <dbReference type="EMBL" id="KAF2757906.1"/>
    </source>
</evidence>
<accession>A0A6A6W7P6</accession>
<sequence>MLHQTSTESSCSHRQHSRCALLTSLCLTTPAHSSRSGHDSVLRLLHIVVSPRYLVIPTTLATSLISADSYLFFFITFFRAGLCVFRTGYEKLYSSHHSFRFFCERHSLLSNAFLQYRTRLISVLGSKR</sequence>